<sequence length="281" mass="29143">MTHRYVTCTNSKTNIISGFYYVYTAVAEGQKKCKISIPDPRSQKQNSKFAARGGDHPRRAALPGATGESASPTAPPPPRLRQAARPARPLHNSGSSPRPRTTFCVRELIPAAARLHRPCTHSPQGLSARAGNNSPVTQAVSRGQELELPARPGAATPGADERPPGPGGSAPRAGAVGRGGPAPSAPPPSAPPPSAPPPQRARAPSRRASPSRRTPLPRAPLPPARAPSSRRAPPPRRARALPAGPAASPPPRALRSRDVRAAGPGTRQGAGRRVETDPGSV</sequence>
<name>A0ACB0EMV3_RANTA</name>
<dbReference type="Proteomes" id="UP001162501">
    <property type="component" value="Chromosome 22"/>
</dbReference>
<dbReference type="EMBL" id="OX596106">
    <property type="protein sequence ID" value="CAI9701936.1"/>
    <property type="molecule type" value="Genomic_DNA"/>
</dbReference>
<accession>A0ACB0EMV3</accession>
<evidence type="ECO:0000313" key="1">
    <source>
        <dbReference type="EMBL" id="CAI9701936.1"/>
    </source>
</evidence>
<proteinExistence type="predicted"/>
<reference evidence="1" key="1">
    <citation type="submission" date="2023-05" db="EMBL/GenBank/DDBJ databases">
        <authorList>
            <consortium name="ELIXIR-Norway"/>
        </authorList>
    </citation>
    <scope>NUCLEOTIDE SEQUENCE</scope>
</reference>
<organism evidence="1 2">
    <name type="scientific">Rangifer tarandus platyrhynchus</name>
    <name type="common">Svalbard reindeer</name>
    <dbReference type="NCBI Taxonomy" id="3082113"/>
    <lineage>
        <taxon>Eukaryota</taxon>
        <taxon>Metazoa</taxon>
        <taxon>Chordata</taxon>
        <taxon>Craniata</taxon>
        <taxon>Vertebrata</taxon>
        <taxon>Euteleostomi</taxon>
        <taxon>Mammalia</taxon>
        <taxon>Eutheria</taxon>
        <taxon>Laurasiatheria</taxon>
        <taxon>Artiodactyla</taxon>
        <taxon>Ruminantia</taxon>
        <taxon>Pecora</taxon>
        <taxon>Cervidae</taxon>
        <taxon>Odocoileinae</taxon>
        <taxon>Rangifer</taxon>
    </lineage>
</organism>
<gene>
    <name evidence="1" type="ORF">MRATA1EN3_LOCUS13149</name>
</gene>
<protein>
    <submittedName>
        <fullName evidence="1">Uncharacterized protein</fullName>
    </submittedName>
</protein>
<evidence type="ECO:0000313" key="2">
    <source>
        <dbReference type="Proteomes" id="UP001162501"/>
    </source>
</evidence>